<dbReference type="PANTHER" id="PTHR10545:SF42">
    <property type="entry name" value="ACETYLTRANSFERASE"/>
    <property type="match status" value="1"/>
</dbReference>
<dbReference type="STRING" id="1076549.HA45_16345"/>
<keyword evidence="1 4" id="KW-0808">Transferase</keyword>
<reference evidence="4 5" key="1">
    <citation type="submission" date="2017-11" db="EMBL/GenBank/DDBJ databases">
        <title>The genome sequence of Pantoea rodasii DSM 26611.</title>
        <authorList>
            <person name="Gao J."/>
            <person name="Mao X."/>
            <person name="Sun J."/>
        </authorList>
    </citation>
    <scope>NUCLEOTIDE SEQUENCE [LARGE SCALE GENOMIC DNA]</scope>
    <source>
        <strain evidence="4 5">DSM 26611</strain>
    </source>
</reference>
<evidence type="ECO:0000259" key="3">
    <source>
        <dbReference type="PROSITE" id="PS51186"/>
    </source>
</evidence>
<dbReference type="InterPro" id="IPR000182">
    <property type="entry name" value="GNAT_dom"/>
</dbReference>
<dbReference type="EMBL" id="PIQI01000029">
    <property type="protein sequence ID" value="PJZ03219.1"/>
    <property type="molecule type" value="Genomic_DNA"/>
</dbReference>
<gene>
    <name evidence="4" type="ORF">PRCB_23945</name>
</gene>
<organism evidence="4 5">
    <name type="scientific">Pantoea rodasii</name>
    <dbReference type="NCBI Taxonomy" id="1076549"/>
    <lineage>
        <taxon>Bacteria</taxon>
        <taxon>Pseudomonadati</taxon>
        <taxon>Pseudomonadota</taxon>
        <taxon>Gammaproteobacteria</taxon>
        <taxon>Enterobacterales</taxon>
        <taxon>Erwiniaceae</taxon>
        <taxon>Pantoea</taxon>
    </lineage>
</organism>
<dbReference type="PANTHER" id="PTHR10545">
    <property type="entry name" value="DIAMINE N-ACETYLTRANSFERASE"/>
    <property type="match status" value="1"/>
</dbReference>
<accession>A0A2M9W6S2</accession>
<proteinExistence type="predicted"/>
<dbReference type="CDD" id="cd04301">
    <property type="entry name" value="NAT_SF"/>
    <property type="match status" value="1"/>
</dbReference>
<protein>
    <submittedName>
        <fullName evidence="4">GNAT family N-acetyltransferase</fullName>
    </submittedName>
</protein>
<name>A0A2M9W6S2_9GAMM</name>
<evidence type="ECO:0000256" key="1">
    <source>
        <dbReference type="ARBA" id="ARBA00022679"/>
    </source>
</evidence>
<dbReference type="SUPFAM" id="SSF55729">
    <property type="entry name" value="Acyl-CoA N-acyltransferases (Nat)"/>
    <property type="match status" value="1"/>
</dbReference>
<feature type="domain" description="N-acetyltransferase" evidence="3">
    <location>
        <begin position="1"/>
        <end position="145"/>
    </location>
</feature>
<sequence length="145" mass="17021">MMIRKLTENDYAQWKSLWQDYLDFYVSEISEEITNTTFSRLLTEGEPMYCLVAEEQGKLTGLVHFICHRNTWSIGDYCYLEDLFVSADGRKKGTGRALIEAVNTAAEAMNCSKVYWMTRENNYRARALYDQMATKTDFVQYRDTR</sequence>
<evidence type="ECO:0000313" key="5">
    <source>
        <dbReference type="Proteomes" id="UP000232062"/>
    </source>
</evidence>
<evidence type="ECO:0000256" key="2">
    <source>
        <dbReference type="ARBA" id="ARBA00023315"/>
    </source>
</evidence>
<dbReference type="PROSITE" id="PS51186">
    <property type="entry name" value="GNAT"/>
    <property type="match status" value="1"/>
</dbReference>
<dbReference type="OrthoDB" id="9805924at2"/>
<dbReference type="GO" id="GO:0008080">
    <property type="term" value="F:N-acetyltransferase activity"/>
    <property type="evidence" value="ECO:0007669"/>
    <property type="project" value="TreeGrafter"/>
</dbReference>
<dbReference type="InterPro" id="IPR051016">
    <property type="entry name" value="Diverse_Substrate_AcTransf"/>
</dbReference>
<dbReference type="Pfam" id="PF00583">
    <property type="entry name" value="Acetyltransf_1"/>
    <property type="match status" value="1"/>
</dbReference>
<dbReference type="Gene3D" id="3.40.630.30">
    <property type="match status" value="1"/>
</dbReference>
<evidence type="ECO:0000313" key="4">
    <source>
        <dbReference type="EMBL" id="PJZ03219.1"/>
    </source>
</evidence>
<dbReference type="Proteomes" id="UP000232062">
    <property type="component" value="Unassembled WGS sequence"/>
</dbReference>
<comment type="caution">
    <text evidence="4">The sequence shown here is derived from an EMBL/GenBank/DDBJ whole genome shotgun (WGS) entry which is preliminary data.</text>
</comment>
<dbReference type="InterPro" id="IPR016181">
    <property type="entry name" value="Acyl_CoA_acyltransferase"/>
</dbReference>
<keyword evidence="2" id="KW-0012">Acyltransferase</keyword>
<dbReference type="AlphaFoldDB" id="A0A2M9W6S2"/>
<keyword evidence="5" id="KW-1185">Reference proteome</keyword>